<reference evidence="1" key="1">
    <citation type="submission" date="2023-04" db="EMBL/GenBank/DDBJ databases">
        <title>Draft Genome sequencing of Naganishia species isolated from polar environments using Oxford Nanopore Technology.</title>
        <authorList>
            <person name="Leo P."/>
            <person name="Venkateswaran K."/>
        </authorList>
    </citation>
    <scope>NUCLEOTIDE SEQUENCE</scope>
    <source>
        <strain evidence="1">MNA-CCFEE 5262</strain>
    </source>
</reference>
<evidence type="ECO:0000313" key="1">
    <source>
        <dbReference type="EMBL" id="KAJ9111282.1"/>
    </source>
</evidence>
<dbReference type="EMBL" id="JASBWS010000019">
    <property type="protein sequence ID" value="KAJ9111282.1"/>
    <property type="molecule type" value="Genomic_DNA"/>
</dbReference>
<name>A0ACC2WJM6_9TREE</name>
<protein>
    <submittedName>
        <fullName evidence="1">Uncharacterized protein</fullName>
    </submittedName>
</protein>
<dbReference type="Proteomes" id="UP001230649">
    <property type="component" value="Unassembled WGS sequence"/>
</dbReference>
<gene>
    <name evidence="1" type="ORF">QFC20_002573</name>
</gene>
<accession>A0ACC2WJM6</accession>
<evidence type="ECO:0000313" key="2">
    <source>
        <dbReference type="Proteomes" id="UP001230649"/>
    </source>
</evidence>
<organism evidence="1 2">
    <name type="scientific">Naganishia adeliensis</name>
    <dbReference type="NCBI Taxonomy" id="92952"/>
    <lineage>
        <taxon>Eukaryota</taxon>
        <taxon>Fungi</taxon>
        <taxon>Dikarya</taxon>
        <taxon>Basidiomycota</taxon>
        <taxon>Agaricomycotina</taxon>
        <taxon>Tremellomycetes</taxon>
        <taxon>Filobasidiales</taxon>
        <taxon>Filobasidiaceae</taxon>
        <taxon>Naganishia</taxon>
    </lineage>
</organism>
<keyword evidence="2" id="KW-1185">Reference proteome</keyword>
<sequence>MIALRCWNGSFEKVPHRKAIPLLDGSQHSALSSSAGEVAENDPYLLLASTVPAIETLVLRLPVNLGPAGARNAGIDCVIAELGNDPGSTILFLTDLDCLPLKEWIHNGYQAVLQRRPSLGKGIADGSEPLLVGGITSSATASPSIYSYYHDFYGTLNPRMCTSPSPSALEARPRYAPSCNLVIYPGNSNSGKQLPRFHEGFKEPSIQDVFFCLEAMFRRGCDLVLDKASSPPGRR</sequence>
<proteinExistence type="predicted"/>
<comment type="caution">
    <text evidence="1">The sequence shown here is derived from an EMBL/GenBank/DDBJ whole genome shotgun (WGS) entry which is preliminary data.</text>
</comment>